<evidence type="ECO:0000259" key="5">
    <source>
        <dbReference type="PROSITE" id="PS50893"/>
    </source>
</evidence>
<dbReference type="InterPro" id="IPR027417">
    <property type="entry name" value="P-loop_NTPase"/>
</dbReference>
<dbReference type="PROSITE" id="PS50893">
    <property type="entry name" value="ABC_TRANSPORTER_2"/>
    <property type="match status" value="1"/>
</dbReference>
<protein>
    <submittedName>
        <fullName evidence="6">ABC transporter ATP-binding protein</fullName>
    </submittedName>
</protein>
<dbReference type="Pfam" id="PF00005">
    <property type="entry name" value="ABC_tran"/>
    <property type="match status" value="1"/>
</dbReference>
<sequence>MAFPFLKVEGLSLTLKGEPILKNVSLEAYPGEVVGIVGRNGSGKSMLFKCIAGLVTPQSGEVWVGDFDVVKKRRFPPDFGALIEKPGFIGSLSAYENLKILASIQGKIGRAEIMEALRIVGLEHAARTKVRKFSVGMKQRLGIAQAFMERPKLLLLDEPTSGLDADGVAMLHDLVKRLKAEGVTILLTSHIREDIEALSDRVLQMDRGSLVGSMSRSVIRRSDERRE</sequence>
<keyword evidence="2" id="KW-0813">Transport</keyword>
<evidence type="ECO:0000313" key="7">
    <source>
        <dbReference type="Proteomes" id="UP000748108"/>
    </source>
</evidence>
<evidence type="ECO:0000256" key="1">
    <source>
        <dbReference type="ARBA" id="ARBA00005417"/>
    </source>
</evidence>
<dbReference type="PANTHER" id="PTHR43335:SF4">
    <property type="entry name" value="ABC TRANSPORTER, ATP-BINDING PROTEIN"/>
    <property type="match status" value="1"/>
</dbReference>
<dbReference type="InterPro" id="IPR003593">
    <property type="entry name" value="AAA+_ATPase"/>
</dbReference>
<proteinExistence type="inferred from homology"/>
<dbReference type="InterPro" id="IPR003439">
    <property type="entry name" value="ABC_transporter-like_ATP-bd"/>
</dbReference>
<evidence type="ECO:0000256" key="3">
    <source>
        <dbReference type="ARBA" id="ARBA00022741"/>
    </source>
</evidence>
<dbReference type="EMBL" id="JAHHQF010000075">
    <property type="protein sequence ID" value="MBT9283107.1"/>
    <property type="molecule type" value="Genomic_DNA"/>
</dbReference>
<dbReference type="InterPro" id="IPR017871">
    <property type="entry name" value="ABC_transporter-like_CS"/>
</dbReference>
<dbReference type="Proteomes" id="UP000748108">
    <property type="component" value="Unassembled WGS sequence"/>
</dbReference>
<dbReference type="GO" id="GO:0016887">
    <property type="term" value="F:ATP hydrolysis activity"/>
    <property type="evidence" value="ECO:0007669"/>
    <property type="project" value="InterPro"/>
</dbReference>
<dbReference type="Gene3D" id="3.40.50.300">
    <property type="entry name" value="P-loop containing nucleotide triphosphate hydrolases"/>
    <property type="match status" value="1"/>
</dbReference>
<feature type="domain" description="ABC transporter" evidence="5">
    <location>
        <begin position="6"/>
        <end position="227"/>
    </location>
</feature>
<organism evidence="6 7">
    <name type="scientific">Hydrogenibacillus schlegelii</name>
    <name type="common">Bacillus schlegelii</name>
    <dbReference type="NCBI Taxonomy" id="1484"/>
    <lineage>
        <taxon>Bacteria</taxon>
        <taxon>Bacillati</taxon>
        <taxon>Bacillota</taxon>
        <taxon>Bacilli</taxon>
        <taxon>Bacillales</taxon>
        <taxon>Bacillales Family X. Incertae Sedis</taxon>
        <taxon>Hydrogenibacillus</taxon>
    </lineage>
</organism>
<comment type="similarity">
    <text evidence="1">Belongs to the ABC transporter superfamily.</text>
</comment>
<accession>A0A947CZ43</accession>
<dbReference type="AlphaFoldDB" id="A0A947CZ43"/>
<evidence type="ECO:0000256" key="4">
    <source>
        <dbReference type="ARBA" id="ARBA00022840"/>
    </source>
</evidence>
<gene>
    <name evidence="6" type="ORF">KM312_10795</name>
</gene>
<dbReference type="PANTHER" id="PTHR43335">
    <property type="entry name" value="ABC TRANSPORTER, ATP-BINDING PROTEIN"/>
    <property type="match status" value="1"/>
</dbReference>
<comment type="caution">
    <text evidence="6">The sequence shown here is derived from an EMBL/GenBank/DDBJ whole genome shotgun (WGS) entry which is preliminary data.</text>
</comment>
<reference evidence="6" key="1">
    <citation type="journal article" date="2021" name="Microbiology">
        <title>Metagenomic Analysis of the Microbial Community in the Underground Coal Fire Area (Kemerovo Region, Russia) Revealed Predominance of Thermophilic Members of the Phyla Deinococcus-thermus, Aquificae, and Firmicutes.</title>
        <authorList>
            <person name="Kadnikov V."/>
            <person name="Mardanov A.V."/>
            <person name="Beletsky A.V."/>
            <person name="Karnachuk O.V."/>
            <person name="Ravin N.V."/>
        </authorList>
    </citation>
    <scope>NUCLEOTIDE SEQUENCE</scope>
    <source>
        <strain evidence="6">RBS10-49</strain>
    </source>
</reference>
<dbReference type="GO" id="GO:0005524">
    <property type="term" value="F:ATP binding"/>
    <property type="evidence" value="ECO:0007669"/>
    <property type="project" value="UniProtKB-KW"/>
</dbReference>
<dbReference type="PROSITE" id="PS00211">
    <property type="entry name" value="ABC_TRANSPORTER_1"/>
    <property type="match status" value="1"/>
</dbReference>
<evidence type="ECO:0000313" key="6">
    <source>
        <dbReference type="EMBL" id="MBT9283107.1"/>
    </source>
</evidence>
<keyword evidence="3" id="KW-0547">Nucleotide-binding</keyword>
<name>A0A947CZ43_HYDSH</name>
<dbReference type="SUPFAM" id="SSF52540">
    <property type="entry name" value="P-loop containing nucleoside triphosphate hydrolases"/>
    <property type="match status" value="1"/>
</dbReference>
<evidence type="ECO:0000256" key="2">
    <source>
        <dbReference type="ARBA" id="ARBA00022448"/>
    </source>
</evidence>
<dbReference type="SMART" id="SM00382">
    <property type="entry name" value="AAA"/>
    <property type="match status" value="1"/>
</dbReference>
<keyword evidence="4 6" id="KW-0067">ATP-binding</keyword>